<accession>A0A4Z2IZ88</accession>
<dbReference type="EMBL" id="SRLO01000036">
    <property type="protein sequence ID" value="TNN82808.1"/>
    <property type="molecule type" value="Genomic_DNA"/>
</dbReference>
<proteinExistence type="predicted"/>
<evidence type="ECO:0000256" key="1">
    <source>
        <dbReference type="SAM" id="MobiDB-lite"/>
    </source>
</evidence>
<dbReference type="AlphaFoldDB" id="A0A4Z2IZ88"/>
<dbReference type="Proteomes" id="UP000314294">
    <property type="component" value="Unassembled WGS sequence"/>
</dbReference>
<feature type="region of interest" description="Disordered" evidence="1">
    <location>
        <begin position="64"/>
        <end position="87"/>
    </location>
</feature>
<reference evidence="2 3" key="1">
    <citation type="submission" date="2019-03" db="EMBL/GenBank/DDBJ databases">
        <title>First draft genome of Liparis tanakae, snailfish: a comprehensive survey of snailfish specific genes.</title>
        <authorList>
            <person name="Kim W."/>
            <person name="Song I."/>
            <person name="Jeong J.-H."/>
            <person name="Kim D."/>
            <person name="Kim S."/>
            <person name="Ryu S."/>
            <person name="Song J.Y."/>
            <person name="Lee S.K."/>
        </authorList>
    </citation>
    <scope>NUCLEOTIDE SEQUENCE [LARGE SCALE GENOMIC DNA]</scope>
    <source>
        <tissue evidence="2">Muscle</tissue>
    </source>
</reference>
<evidence type="ECO:0000313" key="2">
    <source>
        <dbReference type="EMBL" id="TNN82808.1"/>
    </source>
</evidence>
<comment type="caution">
    <text evidence="2">The sequence shown here is derived from an EMBL/GenBank/DDBJ whole genome shotgun (WGS) entry which is preliminary data.</text>
</comment>
<evidence type="ECO:0000313" key="3">
    <source>
        <dbReference type="Proteomes" id="UP000314294"/>
    </source>
</evidence>
<protein>
    <submittedName>
        <fullName evidence="2">Uncharacterized protein</fullName>
    </submittedName>
</protein>
<keyword evidence="3" id="KW-1185">Reference proteome</keyword>
<organism evidence="2 3">
    <name type="scientific">Liparis tanakae</name>
    <name type="common">Tanaka's snailfish</name>
    <dbReference type="NCBI Taxonomy" id="230148"/>
    <lineage>
        <taxon>Eukaryota</taxon>
        <taxon>Metazoa</taxon>
        <taxon>Chordata</taxon>
        <taxon>Craniata</taxon>
        <taxon>Vertebrata</taxon>
        <taxon>Euteleostomi</taxon>
        <taxon>Actinopterygii</taxon>
        <taxon>Neopterygii</taxon>
        <taxon>Teleostei</taxon>
        <taxon>Neoteleostei</taxon>
        <taxon>Acanthomorphata</taxon>
        <taxon>Eupercaria</taxon>
        <taxon>Perciformes</taxon>
        <taxon>Cottioidei</taxon>
        <taxon>Cottales</taxon>
        <taxon>Liparidae</taxon>
        <taxon>Liparis</taxon>
    </lineage>
</organism>
<sequence>MSGGMTANTLSSMSSRTLRRSSEGSVWIKLPTTVEVLPLPERPVSLHVTLPVAVLLCSWKKSSNNSSSERAMMCTSSFPTKRRARPRDCRGRELDSCKMSAAALGPNNLKNGVEEEQCSTKGSLHLIDQGYLGISARAGSCQAG</sequence>
<name>A0A4Z2IZ88_9TELE</name>
<gene>
    <name evidence="2" type="ORF">EYF80_006765</name>
</gene>